<proteinExistence type="predicted"/>
<keyword evidence="1" id="KW-0472">Membrane</keyword>
<sequence>MEQNKSYLQVLEEERKKIVSKQNLCYGLAVLLIGVAILFFFFQREWSFVLSFMLFLIGIILISVTTSTVNRFSKKFKTSVVEEMIKEELGNSAVYRRNGGIAIDEINRLRVARCPDRFTSEDYIQAVYADVPFEICDYTMQQRVVTRTSKGQQVVSYQTYFKGRIIKIQLKRKLDIALRIVNEAPSGFDRLGLDSFETEVIDFNQRFKCYASDQEKAFYVLTPLLIQKMLELEKMYSGGMCFILQDNCFYVWINDSKDSLEVNIRKPIDQAQLARFRSEILLAPSIINEFDLDSDKFNKDIRI</sequence>
<dbReference type="EMBL" id="DVLF01000041">
    <property type="protein sequence ID" value="HIT49626.1"/>
    <property type="molecule type" value="Genomic_DNA"/>
</dbReference>
<reference evidence="2" key="1">
    <citation type="submission" date="2020-10" db="EMBL/GenBank/DDBJ databases">
        <authorList>
            <person name="Gilroy R."/>
        </authorList>
    </citation>
    <scope>NUCLEOTIDE SEQUENCE</scope>
    <source>
        <strain evidence="2">ChiW17-6978</strain>
    </source>
</reference>
<keyword evidence="1" id="KW-1133">Transmembrane helix</keyword>
<dbReference type="AlphaFoldDB" id="A0A9D1GRH4"/>
<evidence type="ECO:0000256" key="1">
    <source>
        <dbReference type="SAM" id="Phobius"/>
    </source>
</evidence>
<feature type="transmembrane region" description="Helical" evidence="1">
    <location>
        <begin position="24"/>
        <end position="42"/>
    </location>
</feature>
<dbReference type="Proteomes" id="UP000886758">
    <property type="component" value="Unassembled WGS sequence"/>
</dbReference>
<organism evidence="2 3">
    <name type="scientific">Candidatus Pelethenecus faecipullorum</name>
    <dbReference type="NCBI Taxonomy" id="2840900"/>
    <lineage>
        <taxon>Bacteria</taxon>
        <taxon>Bacillati</taxon>
        <taxon>Mycoplasmatota</taxon>
        <taxon>Mollicutes</taxon>
        <taxon>Candidatus Pelethenecus</taxon>
    </lineage>
</organism>
<evidence type="ECO:0000313" key="2">
    <source>
        <dbReference type="EMBL" id="HIT49626.1"/>
    </source>
</evidence>
<keyword evidence="1" id="KW-0812">Transmembrane</keyword>
<dbReference type="Pfam" id="PF11335">
    <property type="entry name" value="DUF3137"/>
    <property type="match status" value="1"/>
</dbReference>
<gene>
    <name evidence="2" type="ORF">IAD46_01235</name>
</gene>
<protein>
    <submittedName>
        <fullName evidence="2">DUF3137 domain-containing protein</fullName>
    </submittedName>
</protein>
<name>A0A9D1GRH4_9MOLU</name>
<feature type="transmembrane region" description="Helical" evidence="1">
    <location>
        <begin position="48"/>
        <end position="69"/>
    </location>
</feature>
<dbReference type="InterPro" id="IPR021484">
    <property type="entry name" value="DUF3137"/>
</dbReference>
<reference evidence="2" key="2">
    <citation type="journal article" date="2021" name="PeerJ">
        <title>Extensive microbial diversity within the chicken gut microbiome revealed by metagenomics and culture.</title>
        <authorList>
            <person name="Gilroy R."/>
            <person name="Ravi A."/>
            <person name="Getino M."/>
            <person name="Pursley I."/>
            <person name="Horton D.L."/>
            <person name="Alikhan N.F."/>
            <person name="Baker D."/>
            <person name="Gharbi K."/>
            <person name="Hall N."/>
            <person name="Watson M."/>
            <person name="Adriaenssens E.M."/>
            <person name="Foster-Nyarko E."/>
            <person name="Jarju S."/>
            <person name="Secka A."/>
            <person name="Antonio M."/>
            <person name="Oren A."/>
            <person name="Chaudhuri R.R."/>
            <person name="La Ragione R."/>
            <person name="Hildebrand F."/>
            <person name="Pallen M.J."/>
        </authorList>
    </citation>
    <scope>NUCLEOTIDE SEQUENCE</scope>
    <source>
        <strain evidence="2">ChiW17-6978</strain>
    </source>
</reference>
<accession>A0A9D1GRH4</accession>
<evidence type="ECO:0000313" key="3">
    <source>
        <dbReference type="Proteomes" id="UP000886758"/>
    </source>
</evidence>
<comment type="caution">
    <text evidence="2">The sequence shown here is derived from an EMBL/GenBank/DDBJ whole genome shotgun (WGS) entry which is preliminary data.</text>
</comment>